<evidence type="ECO:0000259" key="2">
    <source>
        <dbReference type="Pfam" id="PF07593"/>
    </source>
</evidence>
<dbReference type="PANTHER" id="PTHR16026">
    <property type="entry name" value="CARTILAGE ACIDIC PROTEIN 1"/>
    <property type="match status" value="1"/>
</dbReference>
<dbReference type="NCBIfam" id="TIGR04183">
    <property type="entry name" value="Por_Secre_tail"/>
    <property type="match status" value="1"/>
</dbReference>
<dbReference type="PANTHER" id="PTHR16026:SF0">
    <property type="entry name" value="CARTILAGE ACIDIC PROTEIN 1"/>
    <property type="match status" value="1"/>
</dbReference>
<dbReference type="InterPro" id="IPR028994">
    <property type="entry name" value="Integrin_alpha_N"/>
</dbReference>
<dbReference type="Gene3D" id="2.130.10.130">
    <property type="entry name" value="Integrin alpha, N-terminal"/>
    <property type="match status" value="2"/>
</dbReference>
<reference evidence="5" key="1">
    <citation type="journal article" date="2019" name="Int. J. Syst. Evol. Microbiol.">
        <title>The Global Catalogue of Microorganisms (GCM) 10K type strain sequencing project: providing services to taxonomists for standard genome sequencing and annotation.</title>
        <authorList>
            <consortium name="The Broad Institute Genomics Platform"/>
            <consortium name="The Broad Institute Genome Sequencing Center for Infectious Disease"/>
            <person name="Wu L."/>
            <person name="Ma J."/>
        </authorList>
    </citation>
    <scope>NUCLEOTIDE SEQUENCE [LARGE SCALE GENOMIC DNA]</scope>
    <source>
        <strain evidence="5">KCTC 32141</strain>
    </source>
</reference>
<dbReference type="InterPro" id="IPR011519">
    <property type="entry name" value="UnbV_ASPIC"/>
</dbReference>
<accession>A0ABW5WRE1</accession>
<dbReference type="InterPro" id="IPR013517">
    <property type="entry name" value="FG-GAP"/>
</dbReference>
<dbReference type="Pfam" id="PF18962">
    <property type="entry name" value="Por_Secre_tail"/>
    <property type="match status" value="1"/>
</dbReference>
<gene>
    <name evidence="4" type="ORF">ACFS5M_09395</name>
</gene>
<dbReference type="RefSeq" id="WP_183488167.1">
    <property type="nucleotide sequence ID" value="NZ_JBHUOV010000002.1"/>
</dbReference>
<dbReference type="InterPro" id="IPR026444">
    <property type="entry name" value="Secre_tail"/>
</dbReference>
<feature type="domain" description="Secretion system C-terminal sorting" evidence="3">
    <location>
        <begin position="505"/>
        <end position="563"/>
    </location>
</feature>
<dbReference type="InterPro" id="IPR027039">
    <property type="entry name" value="Crtac1"/>
</dbReference>
<evidence type="ECO:0000313" key="4">
    <source>
        <dbReference type="EMBL" id="MFD2823883.1"/>
    </source>
</evidence>
<dbReference type="Pfam" id="PF07593">
    <property type="entry name" value="UnbV_ASPIC"/>
    <property type="match status" value="1"/>
</dbReference>
<organism evidence="4 5">
    <name type="scientific">Lacinutrix iliipiscaria</name>
    <dbReference type="NCBI Taxonomy" id="1230532"/>
    <lineage>
        <taxon>Bacteria</taxon>
        <taxon>Pseudomonadati</taxon>
        <taxon>Bacteroidota</taxon>
        <taxon>Flavobacteriia</taxon>
        <taxon>Flavobacteriales</taxon>
        <taxon>Flavobacteriaceae</taxon>
        <taxon>Lacinutrix</taxon>
    </lineage>
</organism>
<keyword evidence="5" id="KW-1185">Reference proteome</keyword>
<feature type="domain" description="ASPIC/UnbV" evidence="2">
    <location>
        <begin position="418"/>
        <end position="485"/>
    </location>
</feature>
<evidence type="ECO:0000256" key="1">
    <source>
        <dbReference type="ARBA" id="ARBA00022729"/>
    </source>
</evidence>
<evidence type="ECO:0000259" key="3">
    <source>
        <dbReference type="Pfam" id="PF18962"/>
    </source>
</evidence>
<dbReference type="Proteomes" id="UP001597533">
    <property type="component" value="Unassembled WGS sequence"/>
</dbReference>
<protein>
    <submittedName>
        <fullName evidence="4">FG-GAP-like repeat-containing protein</fullName>
    </submittedName>
</protein>
<dbReference type="EMBL" id="JBHUOV010000002">
    <property type="protein sequence ID" value="MFD2823883.1"/>
    <property type="molecule type" value="Genomic_DNA"/>
</dbReference>
<sequence length="574" mass="64075">MIKNYLFSLFMFVSYGVLYSQINFENQVEALGIGVNSGLSFFGNGVSFYDYNNDGWDDISIATEQGTKIRFFKNENGTFVEDNSIDLPINTDEQKQINWVDIDNDGDKDLFVTSNNNGNKLYLNTGNLVFQDITISSGLPSTNLQSYGASWGDYNNDSFLDIFVSNRAQLDDQQNFLFKNNGDGTFTDVTLLAGIDDGSHMSFCSAFFDFNNDGWQDLYISSDKFTNQNFLYKNNGDGTFTDISATSGTGIFIDAMTTTIGDFNNDGWFDIYVTNTYSGNVFFKNNGDGSTFTDITLSTGTGFYSIGWGAVFLDAENDTDLDLYVSGEFDGSFNDYLSAAFYENIGSEMYNISNDSGFAGDTRASFSNAIGDVDNDGYPEIVVNNSSYDDLFLWKNQSPHTNNWLKVKLEGVQSNRDGIGATIEISVDGHKQYRYTHCGEGYLAQNSGTEFFGLGLETEIDYIKVTWLSGIEDVLSNVNSNETITIVEGSTLSLENNSFESFKYYPNPVQNKLTIKAQSRVEHISIFNSIGQKVNSLSPNLMMTEINVSHLESGVYLVKVIIDYKIEYFKMIKK</sequence>
<proteinExistence type="predicted"/>
<dbReference type="Pfam" id="PF13517">
    <property type="entry name" value="FG-GAP_3"/>
    <property type="match status" value="2"/>
</dbReference>
<comment type="caution">
    <text evidence="4">The sequence shown here is derived from an EMBL/GenBank/DDBJ whole genome shotgun (WGS) entry which is preliminary data.</text>
</comment>
<keyword evidence="1" id="KW-0732">Signal</keyword>
<name>A0ABW5WRE1_9FLAO</name>
<dbReference type="SUPFAM" id="SSF69318">
    <property type="entry name" value="Integrin alpha N-terminal domain"/>
    <property type="match status" value="1"/>
</dbReference>
<evidence type="ECO:0000313" key="5">
    <source>
        <dbReference type="Proteomes" id="UP001597533"/>
    </source>
</evidence>